<gene>
    <name evidence="2" type="ORF">GCM10009716_49410</name>
</gene>
<name>A0ABN2PYE0_9ACTN</name>
<accession>A0ABN2PYE0</accession>
<evidence type="ECO:0000313" key="2">
    <source>
        <dbReference type="EMBL" id="GAA1937453.1"/>
    </source>
</evidence>
<feature type="compositionally biased region" description="Basic and acidic residues" evidence="1">
    <location>
        <begin position="99"/>
        <end position="111"/>
    </location>
</feature>
<organism evidence="2 3">
    <name type="scientific">Streptomyces sodiiphilus</name>
    <dbReference type="NCBI Taxonomy" id="226217"/>
    <lineage>
        <taxon>Bacteria</taxon>
        <taxon>Bacillati</taxon>
        <taxon>Actinomycetota</taxon>
        <taxon>Actinomycetes</taxon>
        <taxon>Kitasatosporales</taxon>
        <taxon>Streptomycetaceae</taxon>
        <taxon>Streptomyces</taxon>
    </lineage>
</organism>
<comment type="caution">
    <text evidence="2">The sequence shown here is derived from an EMBL/GenBank/DDBJ whole genome shotgun (WGS) entry which is preliminary data.</text>
</comment>
<sequence>MGLRVALMLHSPRGKLFAEVGLLAGHELALLLLQLAFGPHHRLLVHSASDQPQTGRRAEGIDYLTQRLSRVAEHAVEPQPDAPIKDGNPCPAEVSLTAADRDGRPPPQRDA</sequence>
<keyword evidence="3" id="KW-1185">Reference proteome</keyword>
<reference evidence="2 3" key="1">
    <citation type="journal article" date="2019" name="Int. J. Syst. Evol. Microbiol.">
        <title>The Global Catalogue of Microorganisms (GCM) 10K type strain sequencing project: providing services to taxonomists for standard genome sequencing and annotation.</title>
        <authorList>
            <consortium name="The Broad Institute Genomics Platform"/>
            <consortium name="The Broad Institute Genome Sequencing Center for Infectious Disease"/>
            <person name="Wu L."/>
            <person name="Ma J."/>
        </authorList>
    </citation>
    <scope>NUCLEOTIDE SEQUENCE [LARGE SCALE GENOMIC DNA]</scope>
    <source>
        <strain evidence="2 3">JCM 13581</strain>
    </source>
</reference>
<dbReference type="EMBL" id="BAAAMJ010000132">
    <property type="protein sequence ID" value="GAA1937453.1"/>
    <property type="molecule type" value="Genomic_DNA"/>
</dbReference>
<proteinExistence type="predicted"/>
<evidence type="ECO:0000313" key="3">
    <source>
        <dbReference type="Proteomes" id="UP001501303"/>
    </source>
</evidence>
<protein>
    <submittedName>
        <fullName evidence="2">Uncharacterized protein</fullName>
    </submittedName>
</protein>
<feature type="region of interest" description="Disordered" evidence="1">
    <location>
        <begin position="73"/>
        <end position="111"/>
    </location>
</feature>
<dbReference type="Proteomes" id="UP001501303">
    <property type="component" value="Unassembled WGS sequence"/>
</dbReference>
<evidence type="ECO:0000256" key="1">
    <source>
        <dbReference type="SAM" id="MobiDB-lite"/>
    </source>
</evidence>